<gene>
    <name evidence="3" type="ORF">SR900_09370</name>
</gene>
<keyword evidence="1" id="KW-0732">Signal</keyword>
<organism evidence="3 4">
    <name type="scientific">Kangiella aquimarina</name>
    <dbReference type="NCBI Taxonomy" id="261965"/>
    <lineage>
        <taxon>Bacteria</taxon>
        <taxon>Pseudomonadati</taxon>
        <taxon>Pseudomonadota</taxon>
        <taxon>Gammaproteobacteria</taxon>
        <taxon>Kangiellales</taxon>
        <taxon>Kangiellaceae</taxon>
        <taxon>Kangiella</taxon>
    </lineage>
</organism>
<dbReference type="InterPro" id="IPR009739">
    <property type="entry name" value="LprI-like_N"/>
</dbReference>
<protein>
    <submittedName>
        <fullName evidence="3">Lysozyme inhibitor LprI family protein</fullName>
    </submittedName>
</protein>
<feature type="chain" id="PRO_5045781039" evidence="1">
    <location>
        <begin position="20"/>
        <end position="218"/>
    </location>
</feature>
<accession>A0ABZ0X2S0</accession>
<dbReference type="Pfam" id="PF07007">
    <property type="entry name" value="LprI"/>
    <property type="match status" value="1"/>
</dbReference>
<name>A0ABZ0X2S0_9GAMM</name>
<dbReference type="Gene3D" id="1.20.1270.180">
    <property type="match status" value="1"/>
</dbReference>
<evidence type="ECO:0000259" key="2">
    <source>
        <dbReference type="Pfam" id="PF07007"/>
    </source>
</evidence>
<reference evidence="3 4" key="1">
    <citation type="submission" date="2023-11" db="EMBL/GenBank/DDBJ databases">
        <title>MicrobeMod: A computational toolkit for identifying prokaryotic methylation and restriction-modification with nanopore sequencing.</title>
        <authorList>
            <person name="Crits-Christoph A."/>
            <person name="Kang S.C."/>
            <person name="Lee H."/>
            <person name="Ostrov N."/>
        </authorList>
    </citation>
    <scope>NUCLEOTIDE SEQUENCE [LARGE SCALE GENOMIC DNA]</scope>
    <source>
        <strain evidence="3 4">DSMZ 16071</strain>
    </source>
</reference>
<feature type="signal peptide" evidence="1">
    <location>
        <begin position="1"/>
        <end position="19"/>
    </location>
</feature>
<evidence type="ECO:0000313" key="3">
    <source>
        <dbReference type="EMBL" id="WQG84671.1"/>
    </source>
</evidence>
<dbReference type="Proteomes" id="UP001324185">
    <property type="component" value="Chromosome"/>
</dbReference>
<evidence type="ECO:0000256" key="1">
    <source>
        <dbReference type="SAM" id="SignalP"/>
    </source>
</evidence>
<dbReference type="RefSeq" id="WP_018625722.1">
    <property type="nucleotide sequence ID" value="NZ_CP140158.1"/>
</dbReference>
<feature type="domain" description="Lysozyme inhibitor LprI-like N-terminal" evidence="2">
    <location>
        <begin position="124"/>
        <end position="186"/>
    </location>
</feature>
<dbReference type="EMBL" id="CP140158">
    <property type="protein sequence ID" value="WQG84671.1"/>
    <property type="molecule type" value="Genomic_DNA"/>
</dbReference>
<keyword evidence="4" id="KW-1185">Reference proteome</keyword>
<sequence>MKLILIFTGFIFLSANALANEESFMEEYYDKQDGDLINVMSPCDPGCHVEIEIGNNVFSSITSGIGWERLYELEDEEDSSITLNYSFEKGVYVVHSSTNTIFSLNGKLEHHPIDFALSNCFSKPSGQTTMGMVACLRGAEETWDVELNRIYEDLGGANNSLLKSTQLAWISYRDSQYSLFNSWLDSKQGSKWIYAISKGRVLLIRQQVEHLQSFYTGY</sequence>
<proteinExistence type="predicted"/>
<evidence type="ECO:0000313" key="4">
    <source>
        <dbReference type="Proteomes" id="UP001324185"/>
    </source>
</evidence>